<comment type="caution">
    <text evidence="1">The sequence shown here is derived from an EMBL/GenBank/DDBJ whole genome shotgun (WGS) entry which is preliminary data.</text>
</comment>
<proteinExistence type="predicted"/>
<evidence type="ECO:0000313" key="2">
    <source>
        <dbReference type="Proteomes" id="UP000535511"/>
    </source>
</evidence>
<organism evidence="1 2">
    <name type="scientific">Nocardioides panaciterrulae</name>
    <dbReference type="NCBI Taxonomy" id="661492"/>
    <lineage>
        <taxon>Bacteria</taxon>
        <taxon>Bacillati</taxon>
        <taxon>Actinomycetota</taxon>
        <taxon>Actinomycetes</taxon>
        <taxon>Propionibacteriales</taxon>
        <taxon>Nocardioidaceae</taxon>
        <taxon>Nocardioides</taxon>
    </lineage>
</organism>
<dbReference type="SUPFAM" id="SSF109854">
    <property type="entry name" value="DinB/YfiT-like putative metalloenzymes"/>
    <property type="match status" value="1"/>
</dbReference>
<protein>
    <recommendedName>
        <fullName evidence="3">Mycothiol-dependent maleylpyruvate isomerase metal-binding domain-containing protein</fullName>
    </recommendedName>
</protein>
<sequence>MTDWGGLYRDHATALAALAAGLTDHQRHLHVPATPAWTVHDVYAHLAGGPADALAGRMDGAPGPEWTARHVGERALLPLDELVAELLANVDAVAGSVADSATPALVWDIAVHHTDLHEALGLGRPPEHLWRPVLDALRPRMLDRLPDGVAVDAPAYELFRGFFSRRSRRQMRAWFAPVPGDDELDALTVFGPRPDDQPQPA</sequence>
<dbReference type="AlphaFoldDB" id="A0A7Y9J993"/>
<dbReference type="EMBL" id="JACCBG010000001">
    <property type="protein sequence ID" value="NYD40088.1"/>
    <property type="molecule type" value="Genomic_DNA"/>
</dbReference>
<dbReference type="Gene3D" id="1.20.120.450">
    <property type="entry name" value="dinb family like domain"/>
    <property type="match status" value="1"/>
</dbReference>
<dbReference type="Proteomes" id="UP000535511">
    <property type="component" value="Unassembled WGS sequence"/>
</dbReference>
<dbReference type="RefSeq" id="WP_179662022.1">
    <property type="nucleotide sequence ID" value="NZ_JACCBG010000001.1"/>
</dbReference>
<dbReference type="InterPro" id="IPR034660">
    <property type="entry name" value="DinB/YfiT-like"/>
</dbReference>
<accession>A0A7Y9J993</accession>
<reference evidence="1 2" key="1">
    <citation type="submission" date="2020-07" db="EMBL/GenBank/DDBJ databases">
        <title>Sequencing the genomes of 1000 actinobacteria strains.</title>
        <authorList>
            <person name="Klenk H.-P."/>
        </authorList>
    </citation>
    <scope>NUCLEOTIDE SEQUENCE [LARGE SCALE GENOMIC DNA]</scope>
    <source>
        <strain evidence="1 2">DSM 21350</strain>
    </source>
</reference>
<gene>
    <name evidence="1" type="ORF">BJZ21_000171</name>
</gene>
<evidence type="ECO:0008006" key="3">
    <source>
        <dbReference type="Google" id="ProtNLM"/>
    </source>
</evidence>
<name>A0A7Y9J993_9ACTN</name>
<evidence type="ECO:0000313" key="1">
    <source>
        <dbReference type="EMBL" id="NYD40088.1"/>
    </source>
</evidence>
<keyword evidence="2" id="KW-1185">Reference proteome</keyword>